<accession>A0ABS6RWT6</accession>
<reference evidence="1 2" key="1">
    <citation type="journal article" date="2020" name="J Geophys Res Biogeosci">
        <title>Magnetotaxis as an Adaptation to Enable Bacterial Shuttling of Microbial Sulfur and Sulfur Cycling Across Aquatic Oxic#Anoxic Interfaces.</title>
        <authorList>
            <person name="Li J."/>
            <person name="Liu P."/>
            <person name="Wang J."/>
            <person name="Roberts A.P."/>
            <person name="Pan Y."/>
        </authorList>
    </citation>
    <scope>NUCLEOTIDE SEQUENCE [LARGE SCALE GENOMIC DNA]</scope>
    <source>
        <strain evidence="1 2">MYR-1_YQ</strain>
    </source>
</reference>
<protein>
    <submittedName>
        <fullName evidence="1">Uncharacterized protein</fullName>
    </submittedName>
</protein>
<dbReference type="Proteomes" id="UP001196980">
    <property type="component" value="Unassembled WGS sequence"/>
</dbReference>
<evidence type="ECO:0000313" key="2">
    <source>
        <dbReference type="Proteomes" id="UP001196980"/>
    </source>
</evidence>
<organism evidence="1 2">
    <name type="scientific">Candidatus Magnetobacterium casense</name>
    <dbReference type="NCBI Taxonomy" id="1455061"/>
    <lineage>
        <taxon>Bacteria</taxon>
        <taxon>Pseudomonadati</taxon>
        <taxon>Nitrospirota</taxon>
        <taxon>Thermodesulfovibrionia</taxon>
        <taxon>Thermodesulfovibrionales</taxon>
        <taxon>Candidatus Magnetobacteriaceae</taxon>
        <taxon>Candidatus Magnetobacterium</taxon>
    </lineage>
</organism>
<comment type="caution">
    <text evidence="1">The sequence shown here is derived from an EMBL/GenBank/DDBJ whole genome shotgun (WGS) entry which is preliminary data.</text>
</comment>
<gene>
    <name evidence="1" type="ORF">HWQ67_04360</name>
</gene>
<dbReference type="RefSeq" id="WP_218251427.1">
    <property type="nucleotide sequence ID" value="NZ_JABXWD010000048.1"/>
</dbReference>
<dbReference type="EMBL" id="JABXWD010000048">
    <property type="protein sequence ID" value="MBV6340810.1"/>
    <property type="molecule type" value="Genomic_DNA"/>
</dbReference>
<evidence type="ECO:0000313" key="1">
    <source>
        <dbReference type="EMBL" id="MBV6340810.1"/>
    </source>
</evidence>
<name>A0ABS6RWT6_9BACT</name>
<sequence>MIPWYDRKSYKEKIQRCFNDNNKLSFICVDDNEEIWHIAEWIRESMQKKKTTVAEAVHSSKADTLMCELLDQVIYDLDSRYKFQNYKSMVEELFNSKDATLTINQNIGNNTSAGNKMDYNGVNQTVITDELYKKNSLAFKKERVIELLIDKFIIDIEEVIKKEKSLFLLFIFSEGGLGVFESKRQNRFLHCLCKRMRYIDGIEVCVLNETNYKGFIQLGKNPIVIPARLENSDMLQAAKEHLKGSDPFLFCRDAITDNKEITYFDFARRLSAAI</sequence>
<keyword evidence="2" id="KW-1185">Reference proteome</keyword>
<proteinExistence type="predicted"/>